<evidence type="ECO:0000256" key="4">
    <source>
        <dbReference type="PROSITE-ProRule" id="PRU00175"/>
    </source>
</evidence>
<dbReference type="FunFam" id="3.30.40.10:FF:000239">
    <property type="entry name" value="probable BOI-related E3 ubiquitin-protein ligase 2"/>
    <property type="match status" value="1"/>
</dbReference>
<dbReference type="GO" id="GO:0004842">
    <property type="term" value="F:ubiquitin-protein transferase activity"/>
    <property type="evidence" value="ECO:0007669"/>
    <property type="project" value="TreeGrafter"/>
</dbReference>
<feature type="domain" description="RING-type" evidence="6">
    <location>
        <begin position="325"/>
        <end position="359"/>
    </location>
</feature>
<dbReference type="PANTHER" id="PTHR42647:SF5">
    <property type="entry name" value="SBP (S-RIBONUCLEASE BINDING PROTEIN) FAMILY PROTEIN"/>
    <property type="match status" value="1"/>
</dbReference>
<dbReference type="EMBL" id="JAXQNO010000011">
    <property type="protein sequence ID" value="KAK4789415.1"/>
    <property type="molecule type" value="Genomic_DNA"/>
</dbReference>
<protein>
    <recommendedName>
        <fullName evidence="6">RING-type domain-containing protein</fullName>
    </recommendedName>
</protein>
<feature type="coiled-coil region" evidence="5">
    <location>
        <begin position="223"/>
        <end position="257"/>
    </location>
</feature>
<sequence>MAVQAQYPSKVPLNRCSFCIPCLLLVVKIPVSSLLNNRLLFCCTFRRVCRNVQEGQGYPLQLCPGAIFLDQKPQGLPNNGGTINQRKRAREVLGRSADNNIFGSTHSMNVYSLPAQHQQPTQLIDLTQLHNNNNSVTTGLRLSFTDQQSRQHYHHHQQQQKKKKKVVHDSSAISQMFKEDLTTHLRQQMDEIDQFLHAQGEQLRCALAEKRQRHYLALQSAVEESLARRLKEKEAEAEKATRRNAELIARVTQLGAEARFWQAKALSQEAMAVSLRAHIQQAITSGVRDQKVDGCGGAALEGQAADDAESVYEDSDKVSSSEPSCKVCQRRAATVLMLPCRHLSACTECERVTHACPLCLCARSSSIEVFFQ</sequence>
<reference evidence="7 8" key="1">
    <citation type="journal article" date="2023" name="Hortic Res">
        <title>Pangenome of water caltrop reveals structural variations and asymmetric subgenome divergence after allopolyploidization.</title>
        <authorList>
            <person name="Zhang X."/>
            <person name="Chen Y."/>
            <person name="Wang L."/>
            <person name="Yuan Y."/>
            <person name="Fang M."/>
            <person name="Shi L."/>
            <person name="Lu R."/>
            <person name="Comes H.P."/>
            <person name="Ma Y."/>
            <person name="Chen Y."/>
            <person name="Huang G."/>
            <person name="Zhou Y."/>
            <person name="Zheng Z."/>
            <person name="Qiu Y."/>
        </authorList>
    </citation>
    <scope>NUCLEOTIDE SEQUENCE [LARGE SCALE GENOMIC DNA]</scope>
    <source>
        <strain evidence="7">F231</strain>
    </source>
</reference>
<evidence type="ECO:0000313" key="8">
    <source>
        <dbReference type="Proteomes" id="UP001346149"/>
    </source>
</evidence>
<dbReference type="Gene3D" id="3.30.40.10">
    <property type="entry name" value="Zinc/RING finger domain, C3HC4 (zinc finger)"/>
    <property type="match status" value="1"/>
</dbReference>
<comment type="caution">
    <text evidence="7">The sequence shown here is derived from an EMBL/GenBank/DDBJ whole genome shotgun (WGS) entry which is preliminary data.</text>
</comment>
<evidence type="ECO:0000256" key="1">
    <source>
        <dbReference type="ARBA" id="ARBA00022723"/>
    </source>
</evidence>
<accession>A0AAN7M3K8</accession>
<keyword evidence="5" id="KW-0175">Coiled coil</keyword>
<keyword evidence="2 4" id="KW-0863">Zinc-finger</keyword>
<evidence type="ECO:0000256" key="5">
    <source>
        <dbReference type="SAM" id="Coils"/>
    </source>
</evidence>
<evidence type="ECO:0000313" key="7">
    <source>
        <dbReference type="EMBL" id="KAK4789415.1"/>
    </source>
</evidence>
<name>A0AAN7M3K8_TRANT</name>
<keyword evidence="3" id="KW-0862">Zinc</keyword>
<keyword evidence="8" id="KW-1185">Reference proteome</keyword>
<organism evidence="7 8">
    <name type="scientific">Trapa natans</name>
    <name type="common">Water chestnut</name>
    <dbReference type="NCBI Taxonomy" id="22666"/>
    <lineage>
        <taxon>Eukaryota</taxon>
        <taxon>Viridiplantae</taxon>
        <taxon>Streptophyta</taxon>
        <taxon>Embryophyta</taxon>
        <taxon>Tracheophyta</taxon>
        <taxon>Spermatophyta</taxon>
        <taxon>Magnoliopsida</taxon>
        <taxon>eudicotyledons</taxon>
        <taxon>Gunneridae</taxon>
        <taxon>Pentapetalae</taxon>
        <taxon>rosids</taxon>
        <taxon>malvids</taxon>
        <taxon>Myrtales</taxon>
        <taxon>Lythraceae</taxon>
        <taxon>Trapa</taxon>
    </lineage>
</organism>
<dbReference type="InterPro" id="IPR001841">
    <property type="entry name" value="Znf_RING"/>
</dbReference>
<dbReference type="Pfam" id="PF13920">
    <property type="entry name" value="zf-C3HC4_3"/>
    <property type="match status" value="1"/>
</dbReference>
<dbReference type="GO" id="GO:0008270">
    <property type="term" value="F:zinc ion binding"/>
    <property type="evidence" value="ECO:0007669"/>
    <property type="project" value="UniProtKB-KW"/>
</dbReference>
<dbReference type="InterPro" id="IPR013083">
    <property type="entry name" value="Znf_RING/FYVE/PHD"/>
</dbReference>
<proteinExistence type="predicted"/>
<dbReference type="PANTHER" id="PTHR42647">
    <property type="entry name" value="SBP (S-RIBONUCLEASE BINDING PROTEIN) FAMILY PROTEIN"/>
    <property type="match status" value="1"/>
</dbReference>
<evidence type="ECO:0000256" key="3">
    <source>
        <dbReference type="ARBA" id="ARBA00022833"/>
    </source>
</evidence>
<dbReference type="Proteomes" id="UP001346149">
    <property type="component" value="Unassembled WGS sequence"/>
</dbReference>
<keyword evidence="1" id="KW-0479">Metal-binding</keyword>
<dbReference type="PROSITE" id="PS50089">
    <property type="entry name" value="ZF_RING_2"/>
    <property type="match status" value="1"/>
</dbReference>
<evidence type="ECO:0000256" key="2">
    <source>
        <dbReference type="ARBA" id="ARBA00022771"/>
    </source>
</evidence>
<evidence type="ECO:0000259" key="6">
    <source>
        <dbReference type="PROSITE" id="PS50089"/>
    </source>
</evidence>
<gene>
    <name evidence="7" type="ORF">SAY86_020734</name>
</gene>
<dbReference type="AlphaFoldDB" id="A0AAN7M3K8"/>